<dbReference type="PANTHER" id="PTHR44542:SF12">
    <property type="entry name" value="THIOSULFATE SULFURTRANSFERASE 18"/>
    <property type="match status" value="1"/>
</dbReference>
<reference evidence="3" key="1">
    <citation type="submission" date="2012-05" db="EMBL/GenBank/DDBJ databases">
        <authorList>
            <person name="Krishnakumar V."/>
            <person name="Cheung F."/>
            <person name="Xiao Y."/>
            <person name="Chan A."/>
            <person name="Moskal W.A."/>
            <person name="Town C.D."/>
        </authorList>
    </citation>
    <scope>NUCLEOTIDE SEQUENCE</scope>
</reference>
<dbReference type="OMA" id="CKKEDRI"/>
<feature type="chain" id="PRO_5003679847" description="Rhodanese domain-containing protein" evidence="1">
    <location>
        <begin position="31"/>
        <end position="150"/>
    </location>
</feature>
<dbReference type="EMBL" id="BT148777">
    <property type="protein sequence ID" value="AFK48571.1"/>
    <property type="molecule type" value="mRNA"/>
</dbReference>
<keyword evidence="1" id="KW-0732">Signal</keyword>
<dbReference type="PANTHER" id="PTHR44542">
    <property type="entry name" value="THIOSULFATE SULFURTRANSFERASE 18"/>
    <property type="match status" value="1"/>
</dbReference>
<evidence type="ECO:0000259" key="2">
    <source>
        <dbReference type="PROSITE" id="PS50206"/>
    </source>
</evidence>
<dbReference type="Gene3D" id="3.40.250.10">
    <property type="entry name" value="Rhodanese-like domain"/>
    <property type="match status" value="1"/>
</dbReference>
<dbReference type="Pfam" id="PF00581">
    <property type="entry name" value="Rhodanese"/>
    <property type="match status" value="1"/>
</dbReference>
<evidence type="ECO:0000313" key="3">
    <source>
        <dbReference type="EMBL" id="AFK48571.1"/>
    </source>
</evidence>
<dbReference type="InterPro" id="IPR036873">
    <property type="entry name" value="Rhodanese-like_dom_sf"/>
</dbReference>
<dbReference type="SUPFAM" id="SSF52821">
    <property type="entry name" value="Rhodanese/Cell cycle control phosphatase"/>
    <property type="match status" value="1"/>
</dbReference>
<name>I3T7S9_LOTJA</name>
<feature type="domain" description="Rhodanese" evidence="2">
    <location>
        <begin position="40"/>
        <end position="143"/>
    </location>
</feature>
<accession>I3T7S9</accession>
<dbReference type="RefSeq" id="XP_057449266.1">
    <property type="nucleotide sequence ID" value="XM_057593283.1"/>
</dbReference>
<dbReference type="AlphaFoldDB" id="I3T7S9"/>
<dbReference type="GO" id="GO:0003824">
    <property type="term" value="F:catalytic activity"/>
    <property type="evidence" value="ECO:0007669"/>
    <property type="project" value="InterPro"/>
</dbReference>
<dbReference type="SMART" id="SM00450">
    <property type="entry name" value="RHOD"/>
    <property type="match status" value="1"/>
</dbReference>
<sequence>MAVSRTLLPRWSPLVLLPFVFCISAAKVVTVDVHAAKRLIQNGHTYLDVRTVNEFVEGHVDAAKIINIPYMIDTPKGRVKNQDFLKEVSSVFSNKEDHLIVGCKSGVRSLSATADLLANGYKNVNDMGGGYMDWVRNKFPVNAPADKEEL</sequence>
<dbReference type="OrthoDB" id="566238at2759"/>
<protein>
    <recommendedName>
        <fullName evidence="2">Rhodanese domain-containing protein</fullName>
    </recommendedName>
</protein>
<evidence type="ECO:0000256" key="1">
    <source>
        <dbReference type="SAM" id="SignalP"/>
    </source>
</evidence>
<dbReference type="CDD" id="cd00158">
    <property type="entry name" value="RHOD"/>
    <property type="match status" value="1"/>
</dbReference>
<dbReference type="GeneID" id="130740620"/>
<dbReference type="PROSITE" id="PS50206">
    <property type="entry name" value="RHODANESE_3"/>
    <property type="match status" value="1"/>
</dbReference>
<dbReference type="KEGG" id="lja:130740620"/>
<organism evidence="3">
    <name type="scientific">Lotus japonicus</name>
    <name type="common">Lotus corniculatus var. japonicus</name>
    <dbReference type="NCBI Taxonomy" id="34305"/>
    <lineage>
        <taxon>Eukaryota</taxon>
        <taxon>Viridiplantae</taxon>
        <taxon>Streptophyta</taxon>
        <taxon>Embryophyta</taxon>
        <taxon>Tracheophyta</taxon>
        <taxon>Spermatophyta</taxon>
        <taxon>Magnoliopsida</taxon>
        <taxon>eudicotyledons</taxon>
        <taxon>Gunneridae</taxon>
        <taxon>Pentapetalae</taxon>
        <taxon>rosids</taxon>
        <taxon>fabids</taxon>
        <taxon>Fabales</taxon>
        <taxon>Fabaceae</taxon>
        <taxon>Papilionoideae</taxon>
        <taxon>50 kb inversion clade</taxon>
        <taxon>NPAAA clade</taxon>
        <taxon>Hologalegina</taxon>
        <taxon>robinioid clade</taxon>
        <taxon>Loteae</taxon>
        <taxon>Lotus</taxon>
    </lineage>
</organism>
<dbReference type="InterPro" id="IPR001763">
    <property type="entry name" value="Rhodanese-like_dom"/>
</dbReference>
<dbReference type="InterPro" id="IPR044684">
    <property type="entry name" value="STR17/STR18/HARC1-like"/>
</dbReference>
<feature type="signal peptide" evidence="1">
    <location>
        <begin position="1"/>
        <end position="30"/>
    </location>
</feature>
<proteinExistence type="evidence at transcript level"/>